<evidence type="ECO:0000256" key="10">
    <source>
        <dbReference type="PIRNR" id="PIRNR003097"/>
    </source>
</evidence>
<feature type="transmembrane region" description="Helical" evidence="11">
    <location>
        <begin position="262"/>
        <end position="288"/>
    </location>
</feature>
<evidence type="ECO:0000256" key="11">
    <source>
        <dbReference type="SAM" id="Phobius"/>
    </source>
</evidence>
<feature type="domain" description="ABC3 transporter permease C-terminal" evidence="12">
    <location>
        <begin position="167"/>
        <end position="291"/>
    </location>
</feature>
<dbReference type="InterPro" id="IPR004513">
    <property type="entry name" value="FtsX"/>
</dbReference>
<dbReference type="GO" id="GO:0051301">
    <property type="term" value="P:cell division"/>
    <property type="evidence" value="ECO:0007669"/>
    <property type="project" value="UniProtKB-KW"/>
</dbReference>
<evidence type="ECO:0000256" key="8">
    <source>
        <dbReference type="ARBA" id="ARBA00023136"/>
    </source>
</evidence>
<gene>
    <name evidence="14" type="ORF">CRYO30217_02674</name>
</gene>
<keyword evidence="6 11" id="KW-0812">Transmembrane</keyword>
<keyword evidence="10" id="KW-0997">Cell inner membrane</keyword>
<evidence type="ECO:0000256" key="5">
    <source>
        <dbReference type="ARBA" id="ARBA00022618"/>
    </source>
</evidence>
<evidence type="ECO:0000256" key="1">
    <source>
        <dbReference type="ARBA" id="ARBA00004651"/>
    </source>
</evidence>
<dbReference type="EMBL" id="OU015584">
    <property type="protein sequence ID" value="CAG5085188.1"/>
    <property type="molecule type" value="Genomic_DNA"/>
</dbReference>
<reference evidence="14" key="1">
    <citation type="submission" date="2021-04" db="EMBL/GenBank/DDBJ databases">
        <authorList>
            <person name="Rodrigo-Torres L."/>
            <person name="Arahal R. D."/>
            <person name="Lucena T."/>
        </authorList>
    </citation>
    <scope>NUCLEOTIDE SEQUENCE</scope>
    <source>
        <strain evidence="14">AS29M-1</strain>
    </source>
</reference>
<comment type="function">
    <text evidence="10">Required for cell division and gliding motility.</text>
</comment>
<evidence type="ECO:0000313" key="15">
    <source>
        <dbReference type="Proteomes" id="UP000683507"/>
    </source>
</evidence>
<evidence type="ECO:0000256" key="3">
    <source>
        <dbReference type="ARBA" id="ARBA00021907"/>
    </source>
</evidence>
<evidence type="ECO:0000256" key="6">
    <source>
        <dbReference type="ARBA" id="ARBA00022692"/>
    </source>
</evidence>
<dbReference type="KEGG" id="ptan:CRYO30217_02674"/>
<dbReference type="InterPro" id="IPR040690">
    <property type="entry name" value="FtsX_ECD"/>
</dbReference>
<dbReference type="AlphaFoldDB" id="A0A916JP49"/>
<keyword evidence="8 10" id="KW-0472">Membrane</keyword>
<proteinExistence type="inferred from homology"/>
<dbReference type="Proteomes" id="UP000683507">
    <property type="component" value="Chromosome"/>
</dbReference>
<keyword evidence="5 10" id="KW-0132">Cell division</keyword>
<evidence type="ECO:0000256" key="4">
    <source>
        <dbReference type="ARBA" id="ARBA00022475"/>
    </source>
</evidence>
<sequence length="300" mass="33932">MAKRNNRFRGTVISTVLGMSLLLFLLGLLAFFGVWWNSFEREAKKDVSADIYFRDIAREVDVLKMEKELLSEPGVAMAKYVSPDSAKALLMHDLGEESFDILDGSNPLSASINVKFEMAYINLDSVKKFKQKVLKGNEVLIESVYYNEKQFMEVSSTFLDLKTPLYIIAGILLFISVSLIFFTIRLAVFSKRFTIRTMQLVGAKSSFIRRPFLINALGQGLVAGMLAILLILGFGYILLKTGMLSSWVVNLVNDPEVFKENITLYGLIFAGMVVLGIFISFFATYFALNKYIWVKTDKLY</sequence>
<feature type="transmembrane region" description="Helical" evidence="11">
    <location>
        <begin position="212"/>
        <end position="239"/>
    </location>
</feature>
<dbReference type="Pfam" id="PF02687">
    <property type="entry name" value="FtsX"/>
    <property type="match status" value="1"/>
</dbReference>
<dbReference type="Pfam" id="PF18075">
    <property type="entry name" value="FtsX_ECD"/>
    <property type="match status" value="1"/>
</dbReference>
<dbReference type="PANTHER" id="PTHR47755">
    <property type="entry name" value="CELL DIVISION PROTEIN FTSX"/>
    <property type="match status" value="1"/>
</dbReference>
<keyword evidence="9 10" id="KW-0131">Cell cycle</keyword>
<evidence type="ECO:0000259" key="12">
    <source>
        <dbReference type="Pfam" id="PF02687"/>
    </source>
</evidence>
<evidence type="ECO:0000256" key="9">
    <source>
        <dbReference type="ARBA" id="ARBA00023306"/>
    </source>
</evidence>
<dbReference type="RefSeq" id="WP_258542887.1">
    <property type="nucleotide sequence ID" value="NZ_OU015584.1"/>
</dbReference>
<feature type="domain" description="FtsX extracellular" evidence="13">
    <location>
        <begin position="50"/>
        <end position="133"/>
    </location>
</feature>
<accession>A0A916JP49</accession>
<keyword evidence="4 10" id="KW-1003">Cell membrane</keyword>
<dbReference type="PANTHER" id="PTHR47755:SF1">
    <property type="entry name" value="CELL DIVISION PROTEIN FTSX"/>
    <property type="match status" value="1"/>
</dbReference>
<dbReference type="InterPro" id="IPR003838">
    <property type="entry name" value="ABC3_permease_C"/>
</dbReference>
<dbReference type="PIRSF" id="PIRSF003097">
    <property type="entry name" value="FtsX"/>
    <property type="match status" value="1"/>
</dbReference>
<evidence type="ECO:0000259" key="13">
    <source>
        <dbReference type="Pfam" id="PF18075"/>
    </source>
</evidence>
<keyword evidence="7 11" id="KW-1133">Transmembrane helix</keyword>
<protein>
    <recommendedName>
        <fullName evidence="3 10">Cell division protein FtsX</fullName>
    </recommendedName>
</protein>
<name>A0A916JP49_9FLAO</name>
<dbReference type="GO" id="GO:0005886">
    <property type="term" value="C:plasma membrane"/>
    <property type="evidence" value="ECO:0007669"/>
    <property type="project" value="UniProtKB-SubCell"/>
</dbReference>
<keyword evidence="15" id="KW-1185">Reference proteome</keyword>
<feature type="transmembrane region" description="Helical" evidence="11">
    <location>
        <begin position="165"/>
        <end position="188"/>
    </location>
</feature>
<evidence type="ECO:0000313" key="14">
    <source>
        <dbReference type="EMBL" id="CAG5085188.1"/>
    </source>
</evidence>
<organism evidence="14 15">
    <name type="scientific">Parvicella tangerina</name>
    <dbReference type="NCBI Taxonomy" id="2829795"/>
    <lineage>
        <taxon>Bacteria</taxon>
        <taxon>Pseudomonadati</taxon>
        <taxon>Bacteroidota</taxon>
        <taxon>Flavobacteriia</taxon>
        <taxon>Flavobacteriales</taxon>
        <taxon>Parvicellaceae</taxon>
        <taxon>Parvicella</taxon>
    </lineage>
</organism>
<evidence type="ECO:0000256" key="2">
    <source>
        <dbReference type="ARBA" id="ARBA00007379"/>
    </source>
</evidence>
<feature type="transmembrane region" description="Helical" evidence="11">
    <location>
        <begin position="12"/>
        <end position="36"/>
    </location>
</feature>
<comment type="subcellular location">
    <subcellularLocation>
        <location evidence="10">Cell inner membrane</location>
    </subcellularLocation>
    <subcellularLocation>
        <location evidence="1">Cell membrane</location>
        <topology evidence="1">Multi-pass membrane protein</topology>
    </subcellularLocation>
</comment>
<comment type="similarity">
    <text evidence="2 10">Belongs to the ABC-4 integral membrane protein family. FtsX subfamily.</text>
</comment>
<evidence type="ECO:0000256" key="7">
    <source>
        <dbReference type="ARBA" id="ARBA00022989"/>
    </source>
</evidence>